<dbReference type="InterPro" id="IPR032710">
    <property type="entry name" value="NTF2-like_dom_sf"/>
</dbReference>
<name>A0ABY4M1M7_9ACTN</name>
<protein>
    <submittedName>
        <fullName evidence="2">Nuclear transport factor 2 family protein</fullName>
    </submittedName>
</protein>
<feature type="domain" description="SnoaL-like" evidence="1">
    <location>
        <begin position="6"/>
        <end position="89"/>
    </location>
</feature>
<sequence>MEIEQVIDEWKIVKLLNRWVQTRDTMDVDHHLGLWTPDGTMHVGFFSGGCRGFMQTVIDKGADTRHFMGVPLSEVRGNRARAVTYVLLICPDRTCARPS</sequence>
<dbReference type="Gene3D" id="3.10.450.50">
    <property type="match status" value="1"/>
</dbReference>
<reference evidence="2" key="1">
    <citation type="submission" date="2021-10" db="EMBL/GenBank/DDBJ databases">
        <title>Streptomyces nigrumlapis sp.nov.,an antimicrobial producing actinobacterium isolated from Black Gobi rocks.</title>
        <authorList>
            <person name="Wen Y."/>
            <person name="Zhang W."/>
            <person name="Liu X.G."/>
        </authorList>
    </citation>
    <scope>NUCLEOTIDE SEQUENCE</scope>
    <source>
        <strain evidence="2">ST13-2-2</strain>
    </source>
</reference>
<dbReference type="SUPFAM" id="SSF54427">
    <property type="entry name" value="NTF2-like"/>
    <property type="match status" value="1"/>
</dbReference>
<dbReference type="InterPro" id="IPR037401">
    <property type="entry name" value="SnoaL-like"/>
</dbReference>
<gene>
    <name evidence="2" type="ORF">K9S39_01755</name>
</gene>
<dbReference type="RefSeq" id="WP_248861545.1">
    <property type="nucleotide sequence ID" value="NZ_CP086322.1"/>
</dbReference>
<dbReference type="EMBL" id="CP086322">
    <property type="protein sequence ID" value="UQA90779.1"/>
    <property type="molecule type" value="Genomic_DNA"/>
</dbReference>
<evidence type="ECO:0000259" key="1">
    <source>
        <dbReference type="Pfam" id="PF13577"/>
    </source>
</evidence>
<evidence type="ECO:0000313" key="2">
    <source>
        <dbReference type="EMBL" id="UQA90779.1"/>
    </source>
</evidence>
<dbReference type="Pfam" id="PF13577">
    <property type="entry name" value="SnoaL_4"/>
    <property type="match status" value="1"/>
</dbReference>
<evidence type="ECO:0000313" key="3">
    <source>
        <dbReference type="Proteomes" id="UP000830115"/>
    </source>
</evidence>
<organism evidence="2 3">
    <name type="scientific">Streptomyces halobius</name>
    <dbReference type="NCBI Taxonomy" id="2879846"/>
    <lineage>
        <taxon>Bacteria</taxon>
        <taxon>Bacillati</taxon>
        <taxon>Actinomycetota</taxon>
        <taxon>Actinomycetes</taxon>
        <taxon>Kitasatosporales</taxon>
        <taxon>Streptomycetaceae</taxon>
        <taxon>Streptomyces</taxon>
    </lineage>
</organism>
<keyword evidence="3" id="KW-1185">Reference proteome</keyword>
<proteinExistence type="predicted"/>
<accession>A0ABY4M1M7</accession>
<dbReference type="Proteomes" id="UP000830115">
    <property type="component" value="Chromosome"/>
</dbReference>